<evidence type="ECO:0000256" key="18">
    <source>
        <dbReference type="PIRNR" id="PIRNR017184"/>
    </source>
</evidence>
<comment type="catalytic activity">
    <reaction evidence="1 18">
        <text>(6R)-NADHX = (6S)-NADHX</text>
        <dbReference type="Rhea" id="RHEA:32215"/>
        <dbReference type="ChEBI" id="CHEBI:64074"/>
        <dbReference type="ChEBI" id="CHEBI:64075"/>
        <dbReference type="EC" id="5.1.99.6"/>
    </reaction>
</comment>
<keyword evidence="9 18" id="KW-0630">Potassium</keyword>
<comment type="cofactor">
    <cofactor evidence="18">
        <name>K(+)</name>
        <dbReference type="ChEBI" id="CHEBI:29103"/>
    </cofactor>
    <text evidence="18">Binds 1 potassium ion per subunit.</text>
</comment>
<gene>
    <name evidence="17" type="primary">nnrD</name>
    <name evidence="21" type="ORF">M3B43_03835</name>
</gene>
<proteinExistence type="inferred from homology"/>
<dbReference type="PROSITE" id="PS51383">
    <property type="entry name" value="YJEF_C_3"/>
    <property type="match status" value="1"/>
</dbReference>
<keyword evidence="8 17" id="KW-0521">NADP</keyword>
<sequence>MLTQRDSQNRDEPGYPLIPVWTGEQIRAAEKPLLDAGEGEALMRRASWGLAAHILQILQAQRGSVYGATVVGLIGSGNNGGDGLYALASLRRRGVDARAVLLRPTCHTQALTAFCQAGGQLQTTIDDGADLILDAVVGTGFSGSFDAPSLPQDSVVVACDLPSGVDAETGAVRGTAIRADHTVTFGGLKTGLLLGQGRAFSGVLHTVDIGLGAHLPEPAGYVMSELVDIPGTTGGAGITTQAGVDNLLRFRPRDTRRIDHSSGSGGAARNLAGEAVPVLRRRGPDADAHKYSRGVLHLLVGSPRYPGAAQLSVGAALATGVGMAQVQAPDAVAQAVVNHWPETVASDQAERAAAMVIGPGLGDDSQRLAQAEALLQQSRRNAVPCVLDASALELITPELLADAGYAGSLGKHTVLTPHTGEAQKLAERLGDLQLQDALAEQKVLAAAPRLAQLTGAVVVLKGPVTVIAAPGDEPPLLHTEPAPGLATAGTGDVLAGIIGALLATQEESARYCAALGVALHAAAARRLDPRGHGRFGASALLGVLAD</sequence>
<comment type="cofactor">
    <cofactor evidence="17">
        <name>Mg(2+)</name>
        <dbReference type="ChEBI" id="CHEBI:18420"/>
    </cofactor>
</comment>
<dbReference type="InterPro" id="IPR036652">
    <property type="entry name" value="YjeF_N_dom_sf"/>
</dbReference>
<accession>A0ABT2HPJ4</accession>
<evidence type="ECO:0000256" key="10">
    <source>
        <dbReference type="ARBA" id="ARBA00023027"/>
    </source>
</evidence>
<protein>
    <recommendedName>
        <fullName evidence="17">ADP-dependent (S)-NAD(P)H-hydrate dehydratase</fullName>
        <ecNumber evidence="17">4.2.1.136</ecNumber>
    </recommendedName>
    <alternativeName>
        <fullName evidence="17">ADP-dependent NAD(P)HX dehydratase</fullName>
    </alternativeName>
</protein>
<evidence type="ECO:0000259" key="20">
    <source>
        <dbReference type="PROSITE" id="PS51385"/>
    </source>
</evidence>
<evidence type="ECO:0000256" key="9">
    <source>
        <dbReference type="ARBA" id="ARBA00022958"/>
    </source>
</evidence>
<dbReference type="SUPFAM" id="SSF64153">
    <property type="entry name" value="YjeF N-terminal domain-like"/>
    <property type="match status" value="1"/>
</dbReference>
<dbReference type="Pfam" id="PF01256">
    <property type="entry name" value="Carb_kinase"/>
    <property type="match status" value="1"/>
</dbReference>
<organism evidence="21 22">
    <name type="scientific">Nesterenkonia massiliensis</name>
    <dbReference type="NCBI Taxonomy" id="1232429"/>
    <lineage>
        <taxon>Bacteria</taxon>
        <taxon>Bacillati</taxon>
        <taxon>Actinomycetota</taxon>
        <taxon>Actinomycetes</taxon>
        <taxon>Micrococcales</taxon>
        <taxon>Micrococcaceae</taxon>
        <taxon>Nesterenkonia</taxon>
    </lineage>
</organism>
<evidence type="ECO:0000256" key="2">
    <source>
        <dbReference type="ARBA" id="ARBA00000909"/>
    </source>
</evidence>
<keyword evidence="11 18" id="KW-0413">Isomerase</keyword>
<dbReference type="InterPro" id="IPR030677">
    <property type="entry name" value="Nnr"/>
</dbReference>
<dbReference type="NCBIfam" id="TIGR00196">
    <property type="entry name" value="yjeF_cterm"/>
    <property type="match status" value="1"/>
</dbReference>
<dbReference type="SUPFAM" id="SSF53613">
    <property type="entry name" value="Ribokinase-like"/>
    <property type="match status" value="1"/>
</dbReference>
<dbReference type="PROSITE" id="PS51385">
    <property type="entry name" value="YJEF_N"/>
    <property type="match status" value="1"/>
</dbReference>
<evidence type="ECO:0000256" key="7">
    <source>
        <dbReference type="ARBA" id="ARBA00022840"/>
    </source>
</evidence>
<dbReference type="RefSeq" id="WP_260072605.1">
    <property type="nucleotide sequence ID" value="NZ_JALXMO010000005.1"/>
</dbReference>
<dbReference type="PANTHER" id="PTHR12592:SF0">
    <property type="entry name" value="ATP-DEPENDENT (S)-NAD(P)H-HYDRATE DEHYDRATASE"/>
    <property type="match status" value="1"/>
</dbReference>
<comment type="caution">
    <text evidence="21">The sequence shown here is derived from an EMBL/GenBank/DDBJ whole genome shotgun (WGS) entry which is preliminary data.</text>
</comment>
<dbReference type="PANTHER" id="PTHR12592">
    <property type="entry name" value="ATP-DEPENDENT (S)-NAD(P)H-HYDRATE DEHYDRATASE FAMILY MEMBER"/>
    <property type="match status" value="1"/>
</dbReference>
<evidence type="ECO:0000256" key="11">
    <source>
        <dbReference type="ARBA" id="ARBA00023235"/>
    </source>
</evidence>
<keyword evidence="5 18" id="KW-0479">Metal-binding</keyword>
<dbReference type="Gene3D" id="3.40.1190.20">
    <property type="match status" value="1"/>
</dbReference>
<feature type="domain" description="YjeF C-terminal" evidence="19">
    <location>
        <begin position="273"/>
        <end position="546"/>
    </location>
</feature>
<dbReference type="HAMAP" id="MF_01965">
    <property type="entry name" value="NADHX_dehydratase"/>
    <property type="match status" value="1"/>
</dbReference>
<comment type="similarity">
    <text evidence="17">Belongs to the NnrD/CARKD family.</text>
</comment>
<dbReference type="PIRSF" id="PIRSF017184">
    <property type="entry name" value="Nnr"/>
    <property type="match status" value="1"/>
</dbReference>
<evidence type="ECO:0000256" key="16">
    <source>
        <dbReference type="ARBA" id="ARBA00049209"/>
    </source>
</evidence>
<comment type="catalytic activity">
    <reaction evidence="15 17 18">
        <text>(6S)-NADHX + ADP = AMP + phosphate + NADH + H(+)</text>
        <dbReference type="Rhea" id="RHEA:32223"/>
        <dbReference type="ChEBI" id="CHEBI:15378"/>
        <dbReference type="ChEBI" id="CHEBI:43474"/>
        <dbReference type="ChEBI" id="CHEBI:57945"/>
        <dbReference type="ChEBI" id="CHEBI:64074"/>
        <dbReference type="ChEBI" id="CHEBI:456215"/>
        <dbReference type="ChEBI" id="CHEBI:456216"/>
        <dbReference type="EC" id="4.2.1.136"/>
    </reaction>
</comment>
<feature type="binding site" evidence="17">
    <location>
        <position position="308"/>
    </location>
    <ligand>
        <name>(6S)-NADPHX</name>
        <dbReference type="ChEBI" id="CHEBI:64076"/>
    </ligand>
</feature>
<keyword evidence="10 17" id="KW-0520">NAD</keyword>
<evidence type="ECO:0000256" key="4">
    <source>
        <dbReference type="ARBA" id="ARBA00009524"/>
    </source>
</evidence>
<evidence type="ECO:0000256" key="12">
    <source>
        <dbReference type="ARBA" id="ARBA00023239"/>
    </source>
</evidence>
<evidence type="ECO:0000256" key="3">
    <source>
        <dbReference type="ARBA" id="ARBA00006001"/>
    </source>
</evidence>
<reference evidence="21 22" key="1">
    <citation type="submission" date="2022-04" db="EMBL/GenBank/DDBJ databases">
        <title>Human microbiome associated bacterial genomes.</title>
        <authorList>
            <person name="Sandstrom S."/>
            <person name="Salamzade R."/>
            <person name="Kalan L.R."/>
        </authorList>
    </citation>
    <scope>NUCLEOTIDE SEQUENCE [LARGE SCALE GENOMIC DNA]</scope>
    <source>
        <strain evidence="22">p3-SID767</strain>
    </source>
</reference>
<dbReference type="CDD" id="cd01171">
    <property type="entry name" value="YXKO-related"/>
    <property type="match status" value="1"/>
</dbReference>
<evidence type="ECO:0000256" key="14">
    <source>
        <dbReference type="ARBA" id="ARBA00025153"/>
    </source>
</evidence>
<dbReference type="InterPro" id="IPR029056">
    <property type="entry name" value="Ribokinase-like"/>
</dbReference>
<evidence type="ECO:0000256" key="5">
    <source>
        <dbReference type="ARBA" id="ARBA00022723"/>
    </source>
</evidence>
<feature type="binding site" evidence="17">
    <location>
        <position position="418"/>
    </location>
    <ligand>
        <name>(6S)-NADPHX</name>
        <dbReference type="ChEBI" id="CHEBI:64076"/>
    </ligand>
</feature>
<dbReference type="Pfam" id="PF03853">
    <property type="entry name" value="YjeF_N"/>
    <property type="match status" value="1"/>
</dbReference>
<comment type="function">
    <text evidence="14 18">Bifunctional enzyme that catalyzes the epimerization of the S- and R-forms of NAD(P)HX and the dehydration of the S-form of NAD(P)HX at the expense of ADP, which is converted to AMP. This allows the repair of both epimers of NAD(P)HX, a damaged form of NAD(P)H that is a result of enzymatic or heat-dependent hydration.</text>
</comment>
<evidence type="ECO:0000256" key="17">
    <source>
        <dbReference type="HAMAP-Rule" id="MF_01965"/>
    </source>
</evidence>
<feature type="domain" description="YjeF N-terminal" evidence="20">
    <location>
        <begin position="26"/>
        <end position="217"/>
    </location>
</feature>
<dbReference type="InterPro" id="IPR017953">
    <property type="entry name" value="Carbohydrate_kinase_pred_CS"/>
</dbReference>
<evidence type="ECO:0000313" key="22">
    <source>
        <dbReference type="Proteomes" id="UP001205046"/>
    </source>
</evidence>
<dbReference type="EMBL" id="JALXMO010000005">
    <property type="protein sequence ID" value="MCT1606469.1"/>
    <property type="molecule type" value="Genomic_DNA"/>
</dbReference>
<keyword evidence="22" id="KW-1185">Reference proteome</keyword>
<dbReference type="PROSITE" id="PS01050">
    <property type="entry name" value="YJEF_C_2"/>
    <property type="match status" value="1"/>
</dbReference>
<dbReference type="Proteomes" id="UP001205046">
    <property type="component" value="Unassembled WGS sequence"/>
</dbReference>
<evidence type="ECO:0000313" key="21">
    <source>
        <dbReference type="EMBL" id="MCT1606469.1"/>
    </source>
</evidence>
<dbReference type="Gene3D" id="3.40.50.10260">
    <property type="entry name" value="YjeF N-terminal domain"/>
    <property type="match status" value="1"/>
</dbReference>
<comment type="catalytic activity">
    <reaction evidence="2 18">
        <text>(6R)-NADPHX = (6S)-NADPHX</text>
        <dbReference type="Rhea" id="RHEA:32227"/>
        <dbReference type="ChEBI" id="CHEBI:64076"/>
        <dbReference type="ChEBI" id="CHEBI:64077"/>
        <dbReference type="EC" id="5.1.99.6"/>
    </reaction>
</comment>
<dbReference type="InterPro" id="IPR000631">
    <property type="entry name" value="CARKD"/>
</dbReference>
<feature type="binding site" evidence="17">
    <location>
        <begin position="461"/>
        <end position="465"/>
    </location>
    <ligand>
        <name>AMP</name>
        <dbReference type="ChEBI" id="CHEBI:456215"/>
    </ligand>
</feature>
<feature type="binding site" evidence="17">
    <location>
        <position position="492"/>
    </location>
    <ligand>
        <name>(6S)-NADPHX</name>
        <dbReference type="ChEBI" id="CHEBI:64076"/>
    </ligand>
</feature>
<comment type="function">
    <text evidence="17">Catalyzes the dehydration of the S-form of NAD(P)HX at the expense of ADP, which is converted to AMP. Together with NAD(P)HX epimerase, which catalyzes the epimerization of the S- and R-forms, the enzyme allows the repair of both epimers of NAD(P)HX, a damaged form of NAD(P)H that is a result of enzymatic or heat-dependent hydration.</text>
</comment>
<comment type="similarity">
    <text evidence="4 18">In the C-terminal section; belongs to the NnrD/CARKD family.</text>
</comment>
<feature type="binding site" evidence="17">
    <location>
        <position position="360"/>
    </location>
    <ligand>
        <name>(6S)-NADPHX</name>
        <dbReference type="ChEBI" id="CHEBI:64076"/>
    </ligand>
</feature>
<evidence type="ECO:0000256" key="8">
    <source>
        <dbReference type="ARBA" id="ARBA00022857"/>
    </source>
</evidence>
<dbReference type="InterPro" id="IPR004443">
    <property type="entry name" value="YjeF_N_dom"/>
</dbReference>
<name>A0ABT2HPJ4_9MICC</name>
<evidence type="ECO:0000256" key="6">
    <source>
        <dbReference type="ARBA" id="ARBA00022741"/>
    </source>
</evidence>
<comment type="subunit">
    <text evidence="17">Homotetramer.</text>
</comment>
<dbReference type="EC" id="4.2.1.136" evidence="17"/>
<evidence type="ECO:0000259" key="19">
    <source>
        <dbReference type="PROSITE" id="PS51383"/>
    </source>
</evidence>
<evidence type="ECO:0000256" key="13">
    <source>
        <dbReference type="ARBA" id="ARBA00023268"/>
    </source>
</evidence>
<comment type="similarity">
    <text evidence="3 18">In the N-terminal section; belongs to the NnrE/AIBP family.</text>
</comment>
<keyword evidence="7 17" id="KW-0067">ATP-binding</keyword>
<evidence type="ECO:0000256" key="1">
    <source>
        <dbReference type="ARBA" id="ARBA00000013"/>
    </source>
</evidence>
<comment type="catalytic activity">
    <reaction evidence="16 17 18">
        <text>(6S)-NADPHX + ADP = AMP + phosphate + NADPH + H(+)</text>
        <dbReference type="Rhea" id="RHEA:32235"/>
        <dbReference type="ChEBI" id="CHEBI:15378"/>
        <dbReference type="ChEBI" id="CHEBI:43474"/>
        <dbReference type="ChEBI" id="CHEBI:57783"/>
        <dbReference type="ChEBI" id="CHEBI:64076"/>
        <dbReference type="ChEBI" id="CHEBI:456215"/>
        <dbReference type="ChEBI" id="CHEBI:456216"/>
        <dbReference type="EC" id="4.2.1.136"/>
    </reaction>
</comment>
<keyword evidence="6 17" id="KW-0547">Nucleotide-binding</keyword>
<evidence type="ECO:0000256" key="15">
    <source>
        <dbReference type="ARBA" id="ARBA00048238"/>
    </source>
</evidence>
<feature type="binding site" evidence="17">
    <location>
        <position position="491"/>
    </location>
    <ligand>
        <name>AMP</name>
        <dbReference type="ChEBI" id="CHEBI:456215"/>
    </ligand>
</feature>
<keyword evidence="13" id="KW-0511">Multifunctional enzyme</keyword>
<keyword evidence="12 17" id="KW-0456">Lyase</keyword>